<organism evidence="1 2">
    <name type="scientific">Aspergillus puulaauensis</name>
    <dbReference type="NCBI Taxonomy" id="1220207"/>
    <lineage>
        <taxon>Eukaryota</taxon>
        <taxon>Fungi</taxon>
        <taxon>Dikarya</taxon>
        <taxon>Ascomycota</taxon>
        <taxon>Pezizomycotina</taxon>
        <taxon>Eurotiomycetes</taxon>
        <taxon>Eurotiomycetidae</taxon>
        <taxon>Eurotiales</taxon>
        <taxon>Aspergillaceae</taxon>
        <taxon>Aspergillus</taxon>
    </lineage>
</organism>
<dbReference type="KEGG" id="apuu:APUU_20102S"/>
<keyword evidence="2" id="KW-1185">Reference proteome</keyword>
<evidence type="ECO:0000313" key="2">
    <source>
        <dbReference type="Proteomes" id="UP000654913"/>
    </source>
</evidence>
<dbReference type="AlphaFoldDB" id="A0A7R7XE54"/>
<sequence>MSHSTIIRPGIAFIKGSLPCTCGLVYTRHTCYSVLRIKMKLAILAFAATALAQNAFVYLPNGNQLTAGSDVVVQVTRPNSLTGSTEIGVAIGVQSCPSSACRVDTIGTTLFAGEFKPEYHGQTGGGQPYQNYTVTIPEDTAKGRAFIEVAHATIVGASTWPLLELINATATVV</sequence>
<dbReference type="InterPro" id="IPR045469">
    <property type="entry name" value="Nis1"/>
</dbReference>
<dbReference type="EMBL" id="AP024444">
    <property type="protein sequence ID" value="BCS19670.1"/>
    <property type="molecule type" value="Genomic_DNA"/>
</dbReference>
<dbReference type="Pfam" id="PF19271">
    <property type="entry name" value="Nis1"/>
    <property type="match status" value="1"/>
</dbReference>
<protein>
    <submittedName>
        <fullName evidence="1">Uncharacterized protein</fullName>
    </submittedName>
</protein>
<reference evidence="1" key="1">
    <citation type="submission" date="2021-01" db="EMBL/GenBank/DDBJ databases">
        <authorList>
            <consortium name="Aspergillus puulaauensis MK2 genome sequencing consortium"/>
            <person name="Kazuki M."/>
            <person name="Futagami T."/>
        </authorList>
    </citation>
    <scope>NUCLEOTIDE SEQUENCE</scope>
    <source>
        <strain evidence="1">MK2</strain>
    </source>
</reference>
<proteinExistence type="predicted"/>
<name>A0A7R7XE54_9EURO</name>
<dbReference type="Proteomes" id="UP000654913">
    <property type="component" value="Chromosome 2"/>
</dbReference>
<accession>A0A7R7XE54</accession>
<dbReference type="RefSeq" id="XP_041551864.1">
    <property type="nucleotide sequence ID" value="XM_041698705.1"/>
</dbReference>
<reference evidence="1" key="2">
    <citation type="submission" date="2021-02" db="EMBL/GenBank/DDBJ databases">
        <title>Aspergillus puulaauensis MK2 genome sequence.</title>
        <authorList>
            <person name="Futagami T."/>
            <person name="Mori K."/>
            <person name="Kadooka C."/>
            <person name="Tanaka T."/>
        </authorList>
    </citation>
    <scope>NUCLEOTIDE SEQUENCE</scope>
    <source>
        <strain evidence="1">MK2</strain>
    </source>
</reference>
<evidence type="ECO:0000313" key="1">
    <source>
        <dbReference type="EMBL" id="BCS19670.1"/>
    </source>
</evidence>
<gene>
    <name evidence="1" type="ORF">APUU_20102S</name>
</gene>
<dbReference type="GeneID" id="64969675"/>
<dbReference type="OrthoDB" id="2841294at2759"/>